<dbReference type="RefSeq" id="WP_074839636.1">
    <property type="nucleotide sequence ID" value="NZ_FNYY01000026.1"/>
</dbReference>
<organism evidence="1 2">
    <name type="scientific">Marinovum algicola</name>
    <dbReference type="NCBI Taxonomy" id="42444"/>
    <lineage>
        <taxon>Bacteria</taxon>
        <taxon>Pseudomonadati</taxon>
        <taxon>Pseudomonadota</taxon>
        <taxon>Alphaproteobacteria</taxon>
        <taxon>Rhodobacterales</taxon>
        <taxon>Roseobacteraceae</taxon>
        <taxon>Marinovum</taxon>
    </lineage>
</organism>
<keyword evidence="2" id="KW-1185">Reference proteome</keyword>
<evidence type="ECO:0000313" key="2">
    <source>
        <dbReference type="Proteomes" id="UP000182932"/>
    </source>
</evidence>
<dbReference type="Proteomes" id="UP000182932">
    <property type="component" value="Unassembled WGS sequence"/>
</dbReference>
<dbReference type="EMBL" id="FNYY01000026">
    <property type="protein sequence ID" value="SEK08282.1"/>
    <property type="molecule type" value="Genomic_DNA"/>
</dbReference>
<dbReference type="GeneID" id="80820765"/>
<gene>
    <name evidence="1" type="ORF">SAMN04487940_12630</name>
</gene>
<protein>
    <submittedName>
        <fullName evidence="1">Uncharacterized protein</fullName>
    </submittedName>
</protein>
<accession>A0A975WEN9</accession>
<name>A0A975WEN9_9RHOB</name>
<sequence length="80" mass="9039">MKKSAYFRRERDELDATVSDLENLIDAQQCVVWELINLQAEPGSEIDRLRNAMVGIANAMASRVRAEHARPDRGRRADAA</sequence>
<reference evidence="1 2" key="1">
    <citation type="submission" date="2016-10" db="EMBL/GenBank/DDBJ databases">
        <authorList>
            <person name="Varghese N."/>
            <person name="Submissions S."/>
        </authorList>
    </citation>
    <scope>NUCLEOTIDE SEQUENCE [LARGE SCALE GENOMIC DNA]</scope>
    <source>
        <strain evidence="1 2">FF3</strain>
    </source>
</reference>
<comment type="caution">
    <text evidence="1">The sequence shown here is derived from an EMBL/GenBank/DDBJ whole genome shotgun (WGS) entry which is preliminary data.</text>
</comment>
<proteinExistence type="predicted"/>
<dbReference type="AlphaFoldDB" id="A0A975WEN9"/>
<evidence type="ECO:0000313" key="1">
    <source>
        <dbReference type="EMBL" id="SEK08282.1"/>
    </source>
</evidence>